<dbReference type="PANTHER" id="PTHR21349:SF0">
    <property type="entry name" value="LARGE RIBOSOMAL SUBUNIT PROTEIN BL21M"/>
    <property type="match status" value="1"/>
</dbReference>
<gene>
    <name evidence="4" type="primary">rplU</name>
    <name evidence="6" type="ORF">A2008_12800</name>
</gene>
<evidence type="ECO:0000313" key="7">
    <source>
        <dbReference type="Proteomes" id="UP000178735"/>
    </source>
</evidence>
<dbReference type="NCBIfam" id="TIGR00061">
    <property type="entry name" value="L21"/>
    <property type="match status" value="1"/>
</dbReference>
<dbReference type="GO" id="GO:0006412">
    <property type="term" value="P:translation"/>
    <property type="evidence" value="ECO:0007669"/>
    <property type="project" value="UniProtKB-UniRule"/>
</dbReference>
<evidence type="ECO:0000256" key="3">
    <source>
        <dbReference type="ARBA" id="ARBA00023274"/>
    </source>
</evidence>
<dbReference type="InterPro" id="IPR036164">
    <property type="entry name" value="bL21-like_sf"/>
</dbReference>
<keyword evidence="2 4" id="KW-0689">Ribosomal protein</keyword>
<dbReference type="AlphaFoldDB" id="A0A1F7WGA5"/>
<sequence length="104" mass="11684">MYAVITTGGKQYKVAPGDRIRVSKLLGEVNTKVNFSEVLMLSDGANVTIGQPKVDGANVEATILNHGREKKVVTMKFKKRKDYFRKRGFRAHYTKVEIGQIVNK</sequence>
<comment type="subunit">
    <text evidence="4">Part of the 50S ribosomal subunit. Contacts protein L20.</text>
</comment>
<dbReference type="GO" id="GO:1990904">
    <property type="term" value="C:ribonucleoprotein complex"/>
    <property type="evidence" value="ECO:0007669"/>
    <property type="project" value="UniProtKB-KW"/>
</dbReference>
<dbReference type="EMBL" id="MGFH01000236">
    <property type="protein sequence ID" value="OGM01429.1"/>
    <property type="molecule type" value="Genomic_DNA"/>
</dbReference>
<organism evidence="6 7">
    <name type="scientific">Candidatus Wallbacteria bacterium GWC2_49_35</name>
    <dbReference type="NCBI Taxonomy" id="1817813"/>
    <lineage>
        <taxon>Bacteria</taxon>
        <taxon>Candidatus Walliibacteriota</taxon>
    </lineage>
</organism>
<dbReference type="InterPro" id="IPR028909">
    <property type="entry name" value="bL21-like"/>
</dbReference>
<reference evidence="6 7" key="1">
    <citation type="journal article" date="2016" name="Nat. Commun.">
        <title>Thousands of microbial genomes shed light on interconnected biogeochemical processes in an aquifer system.</title>
        <authorList>
            <person name="Anantharaman K."/>
            <person name="Brown C.T."/>
            <person name="Hug L.A."/>
            <person name="Sharon I."/>
            <person name="Castelle C.J."/>
            <person name="Probst A.J."/>
            <person name="Thomas B.C."/>
            <person name="Singh A."/>
            <person name="Wilkins M.J."/>
            <person name="Karaoz U."/>
            <person name="Brodie E.L."/>
            <person name="Williams K.H."/>
            <person name="Hubbard S.S."/>
            <person name="Banfield J.F."/>
        </authorList>
    </citation>
    <scope>NUCLEOTIDE SEQUENCE [LARGE SCALE GENOMIC DNA]</scope>
</reference>
<dbReference type="GO" id="GO:0005737">
    <property type="term" value="C:cytoplasm"/>
    <property type="evidence" value="ECO:0007669"/>
    <property type="project" value="UniProtKB-ARBA"/>
</dbReference>
<dbReference type="InterPro" id="IPR001787">
    <property type="entry name" value="Ribosomal_bL21"/>
</dbReference>
<dbReference type="Proteomes" id="UP000178735">
    <property type="component" value="Unassembled WGS sequence"/>
</dbReference>
<comment type="similarity">
    <text evidence="1 4 5">Belongs to the bacterial ribosomal protein bL21 family.</text>
</comment>
<keyword evidence="3 4" id="KW-0687">Ribonucleoprotein</keyword>
<dbReference type="HAMAP" id="MF_01363">
    <property type="entry name" value="Ribosomal_bL21"/>
    <property type="match status" value="1"/>
</dbReference>
<dbReference type="SUPFAM" id="SSF141091">
    <property type="entry name" value="L21p-like"/>
    <property type="match status" value="1"/>
</dbReference>
<evidence type="ECO:0000256" key="2">
    <source>
        <dbReference type="ARBA" id="ARBA00022980"/>
    </source>
</evidence>
<evidence type="ECO:0000313" key="6">
    <source>
        <dbReference type="EMBL" id="OGM01429.1"/>
    </source>
</evidence>
<proteinExistence type="inferred from homology"/>
<dbReference type="Pfam" id="PF00829">
    <property type="entry name" value="Ribosomal_L21p"/>
    <property type="match status" value="1"/>
</dbReference>
<dbReference type="STRING" id="1817813.A2008_12800"/>
<comment type="function">
    <text evidence="4 5">This protein binds to 23S rRNA in the presence of protein L20.</text>
</comment>
<keyword evidence="4 5" id="KW-0694">RNA-binding</keyword>
<dbReference type="GO" id="GO:0003735">
    <property type="term" value="F:structural constituent of ribosome"/>
    <property type="evidence" value="ECO:0007669"/>
    <property type="project" value="InterPro"/>
</dbReference>
<keyword evidence="4 5" id="KW-0699">rRNA-binding</keyword>
<protein>
    <recommendedName>
        <fullName evidence="4">Large ribosomal subunit protein bL21</fullName>
    </recommendedName>
</protein>
<dbReference type="GO" id="GO:0019843">
    <property type="term" value="F:rRNA binding"/>
    <property type="evidence" value="ECO:0007669"/>
    <property type="project" value="UniProtKB-UniRule"/>
</dbReference>
<evidence type="ECO:0000256" key="1">
    <source>
        <dbReference type="ARBA" id="ARBA00008563"/>
    </source>
</evidence>
<name>A0A1F7WGA5_9BACT</name>
<dbReference type="PANTHER" id="PTHR21349">
    <property type="entry name" value="50S RIBOSOMAL PROTEIN L21"/>
    <property type="match status" value="1"/>
</dbReference>
<comment type="caution">
    <text evidence="6">The sequence shown here is derived from an EMBL/GenBank/DDBJ whole genome shotgun (WGS) entry which is preliminary data.</text>
</comment>
<evidence type="ECO:0000256" key="4">
    <source>
        <dbReference type="HAMAP-Rule" id="MF_01363"/>
    </source>
</evidence>
<dbReference type="GO" id="GO:0005840">
    <property type="term" value="C:ribosome"/>
    <property type="evidence" value="ECO:0007669"/>
    <property type="project" value="UniProtKB-KW"/>
</dbReference>
<accession>A0A1F7WGA5</accession>
<evidence type="ECO:0000256" key="5">
    <source>
        <dbReference type="RuleBase" id="RU000562"/>
    </source>
</evidence>